<reference evidence="3" key="1">
    <citation type="submission" date="2016-12" db="EMBL/GenBank/DDBJ databases">
        <title>Draft Genome Sequences od Carboxydothermus pertinax and islandicus, Hydrogenogenic Carboxydotrophic Bacteria.</title>
        <authorList>
            <person name="Fukuyama Y."/>
            <person name="Ohmae K."/>
            <person name="Yoneda Y."/>
            <person name="Yoshida T."/>
            <person name="Sako Y."/>
        </authorList>
    </citation>
    <scope>NUCLEOTIDE SEQUENCE [LARGE SCALE GENOMIC DNA]</scope>
    <source>
        <strain evidence="3">Ug1</strain>
    </source>
</reference>
<dbReference type="Proteomes" id="UP000187485">
    <property type="component" value="Unassembled WGS sequence"/>
</dbReference>
<dbReference type="Gene3D" id="3.90.25.10">
    <property type="entry name" value="UDP-galactose 4-epimerase, domain 1"/>
    <property type="match status" value="1"/>
</dbReference>
<dbReference type="InterPro" id="IPR013445">
    <property type="entry name" value="CDP_4_6_deHydtase"/>
</dbReference>
<keyword evidence="3" id="KW-1185">Reference proteome</keyword>
<dbReference type="SUPFAM" id="SSF51735">
    <property type="entry name" value="NAD(P)-binding Rossmann-fold domains"/>
    <property type="match status" value="1"/>
</dbReference>
<dbReference type="CDD" id="cd05252">
    <property type="entry name" value="CDP_GD_SDR_e"/>
    <property type="match status" value="1"/>
</dbReference>
<dbReference type="RefSeq" id="WP_075859082.1">
    <property type="nucleotide sequence ID" value="NZ_BDJK01000015.1"/>
</dbReference>
<name>A0A1L8CUL2_9THEO</name>
<comment type="caution">
    <text evidence="2">The sequence shown here is derived from an EMBL/GenBank/DDBJ whole genome shotgun (WGS) entry which is preliminary data.</text>
</comment>
<dbReference type="Gene3D" id="3.40.50.720">
    <property type="entry name" value="NAD(P)-binding Rossmann-like Domain"/>
    <property type="match status" value="1"/>
</dbReference>
<dbReference type="NCBIfam" id="TIGR02622">
    <property type="entry name" value="CDP_4_6_dhtase"/>
    <property type="match status" value="1"/>
</dbReference>
<dbReference type="InterPro" id="IPR036291">
    <property type="entry name" value="NAD(P)-bd_dom_sf"/>
</dbReference>
<proteinExistence type="predicted"/>
<gene>
    <name evidence="2" type="ORF">cpu_11130</name>
</gene>
<protein>
    <submittedName>
        <fullName evidence="2">CDP-glucose 4,6-dehydratase</fullName>
    </submittedName>
</protein>
<feature type="domain" description="NAD(P)-binding" evidence="1">
    <location>
        <begin position="13"/>
        <end position="325"/>
    </location>
</feature>
<dbReference type="STRING" id="870242.cpu_11130"/>
<evidence type="ECO:0000313" key="2">
    <source>
        <dbReference type="EMBL" id="GAV22603.1"/>
    </source>
</evidence>
<dbReference type="EMBL" id="BDJK01000015">
    <property type="protein sequence ID" value="GAV22603.1"/>
    <property type="molecule type" value="Genomic_DNA"/>
</dbReference>
<evidence type="ECO:0000313" key="3">
    <source>
        <dbReference type="Proteomes" id="UP000187485"/>
    </source>
</evidence>
<dbReference type="OrthoDB" id="9779041at2"/>
<sequence>MIDKNFWRGKKVFITGHTGFKGSWLTIWLLKLGAEVTGYALKPPTDPAMFEICNLGTRCNSILGDIRDYRFLNETIKEIEPEIIFHLAAQPIVREAYYNPLETYEVNVMGTANLLEAVRNNPSIKVLVNVTTDKVYENKEWPWGYRETDTICGVDPYSNSKSCSELVTFAYRKTYFEYPKIKKYIATARAGNVIGGGDFAKDRIVPDCIKALFTNKKVIIRNPNAIRPWQHVLDPLYGYLLLAEKLYKEGDKFSGAWNFGPEEKDAKTVEFLTKTICKKLGKENFYEYDNKKNPPESILLKLDISKAKHYLKWQPVWDFNVALEKTLEWYIAFYKKEEMYSFTLKQINEFEKDLMEVGYDDK</sequence>
<dbReference type="InterPro" id="IPR016040">
    <property type="entry name" value="NAD(P)-bd_dom"/>
</dbReference>
<dbReference type="AlphaFoldDB" id="A0A1L8CUL2"/>
<dbReference type="Pfam" id="PF16363">
    <property type="entry name" value="GDP_Man_Dehyd"/>
    <property type="match status" value="1"/>
</dbReference>
<organism evidence="2 3">
    <name type="scientific">Carboxydothermus pertinax</name>
    <dbReference type="NCBI Taxonomy" id="870242"/>
    <lineage>
        <taxon>Bacteria</taxon>
        <taxon>Bacillati</taxon>
        <taxon>Bacillota</taxon>
        <taxon>Clostridia</taxon>
        <taxon>Thermoanaerobacterales</taxon>
        <taxon>Thermoanaerobacteraceae</taxon>
        <taxon>Carboxydothermus</taxon>
    </lineage>
</organism>
<dbReference type="PANTHER" id="PTHR43000">
    <property type="entry name" value="DTDP-D-GLUCOSE 4,6-DEHYDRATASE-RELATED"/>
    <property type="match status" value="1"/>
</dbReference>
<evidence type="ECO:0000259" key="1">
    <source>
        <dbReference type="Pfam" id="PF16363"/>
    </source>
</evidence>
<accession>A0A1L8CUL2</accession>